<dbReference type="PANTHER" id="PTHR47835">
    <property type="entry name" value="HFM1, ATP DEPENDENT DNA HELICASE HOMOLOG"/>
    <property type="match status" value="1"/>
</dbReference>
<keyword evidence="3 14" id="KW-0378">Hydrolase</keyword>
<evidence type="ECO:0000313" key="14">
    <source>
        <dbReference type="EMBL" id="KAG9677666.1"/>
    </source>
</evidence>
<dbReference type="Gene3D" id="3.40.50.300">
    <property type="entry name" value="P-loop containing nucleotide triphosphate hydrolases"/>
    <property type="match status" value="2"/>
</dbReference>
<comment type="caution">
    <text evidence="14">The sequence shown here is derived from an EMBL/GenBank/DDBJ whole genome shotgun (WGS) entry which is preliminary data.</text>
</comment>
<evidence type="ECO:0000256" key="3">
    <source>
        <dbReference type="ARBA" id="ARBA00022801"/>
    </source>
</evidence>
<organism evidence="14 15">
    <name type="scientific">Aureobasidium melanogenum</name>
    <name type="common">Aureobasidium pullulans var. melanogenum</name>
    <dbReference type="NCBI Taxonomy" id="46634"/>
    <lineage>
        <taxon>Eukaryota</taxon>
        <taxon>Fungi</taxon>
        <taxon>Dikarya</taxon>
        <taxon>Ascomycota</taxon>
        <taxon>Pezizomycotina</taxon>
        <taxon>Dothideomycetes</taxon>
        <taxon>Dothideomycetidae</taxon>
        <taxon>Dothideales</taxon>
        <taxon>Saccotheciaceae</taxon>
        <taxon>Aureobasidium</taxon>
    </lineage>
</organism>
<evidence type="ECO:0000256" key="6">
    <source>
        <dbReference type="ARBA" id="ARBA00023235"/>
    </source>
</evidence>
<feature type="compositionally biased region" description="Polar residues" evidence="11">
    <location>
        <begin position="1051"/>
        <end position="1061"/>
    </location>
</feature>
<dbReference type="InterPro" id="IPR036388">
    <property type="entry name" value="WH-like_DNA-bd_sf"/>
</dbReference>
<keyword evidence="2" id="KW-0547">Nucleotide-binding</keyword>
<dbReference type="InterPro" id="IPR014001">
    <property type="entry name" value="Helicase_ATP-bd"/>
</dbReference>
<dbReference type="GO" id="GO:0043138">
    <property type="term" value="F:3'-5' DNA helicase activity"/>
    <property type="evidence" value="ECO:0007669"/>
    <property type="project" value="UniProtKB-EC"/>
</dbReference>
<evidence type="ECO:0000256" key="1">
    <source>
        <dbReference type="ARBA" id="ARBA00010140"/>
    </source>
</evidence>
<dbReference type="CDD" id="cd18795">
    <property type="entry name" value="SF2_C_Ski2"/>
    <property type="match status" value="1"/>
</dbReference>
<evidence type="ECO:0000256" key="5">
    <source>
        <dbReference type="ARBA" id="ARBA00022840"/>
    </source>
</evidence>
<dbReference type="SUPFAM" id="SSF52540">
    <property type="entry name" value="P-loop containing nucleoside triphosphate hydrolases"/>
    <property type="match status" value="1"/>
</dbReference>
<evidence type="ECO:0000313" key="15">
    <source>
        <dbReference type="Proteomes" id="UP000779574"/>
    </source>
</evidence>
<dbReference type="InterPro" id="IPR027417">
    <property type="entry name" value="P-loop_NTPase"/>
</dbReference>
<dbReference type="InterPro" id="IPR036390">
    <property type="entry name" value="WH_DNA-bd_sf"/>
</dbReference>
<name>A0A9P8E4S8_AURME</name>
<reference evidence="14" key="2">
    <citation type="submission" date="2021-08" db="EMBL/GenBank/DDBJ databases">
        <authorList>
            <person name="Gostincar C."/>
            <person name="Sun X."/>
            <person name="Song Z."/>
            <person name="Gunde-Cimerman N."/>
        </authorList>
    </citation>
    <scope>NUCLEOTIDE SEQUENCE</scope>
    <source>
        <strain evidence="14">EXF-9911</strain>
    </source>
</reference>
<dbReference type="SMART" id="SM00973">
    <property type="entry name" value="Sec63"/>
    <property type="match status" value="1"/>
</dbReference>
<evidence type="ECO:0000256" key="2">
    <source>
        <dbReference type="ARBA" id="ARBA00022741"/>
    </source>
</evidence>
<feature type="domain" description="Helicase ATP-binding" evidence="12">
    <location>
        <begin position="58"/>
        <end position="232"/>
    </location>
</feature>
<dbReference type="GO" id="GO:0003676">
    <property type="term" value="F:nucleic acid binding"/>
    <property type="evidence" value="ECO:0007669"/>
    <property type="project" value="InterPro"/>
</dbReference>
<dbReference type="FunFam" id="1.10.3380.10:FF:000012">
    <property type="entry name" value="DEAD/DEAH box DNA helicase"/>
    <property type="match status" value="1"/>
</dbReference>
<dbReference type="Gene3D" id="1.10.10.10">
    <property type="entry name" value="Winged helix-like DNA-binding domain superfamily/Winged helix DNA-binding domain"/>
    <property type="match status" value="1"/>
</dbReference>
<feature type="compositionally biased region" description="Basic and acidic residues" evidence="11">
    <location>
        <begin position="977"/>
        <end position="990"/>
    </location>
</feature>
<dbReference type="Pfam" id="PF00271">
    <property type="entry name" value="Helicase_C"/>
    <property type="match status" value="1"/>
</dbReference>
<keyword evidence="7" id="KW-0469">Meiosis</keyword>
<dbReference type="Gene3D" id="1.10.3380.10">
    <property type="entry name" value="Sec63 N-terminal domain-like domain"/>
    <property type="match status" value="1"/>
</dbReference>
<reference evidence="14" key="1">
    <citation type="journal article" date="2021" name="J Fungi (Basel)">
        <title>Virulence traits and population genomics of the black yeast Aureobasidium melanogenum.</title>
        <authorList>
            <person name="Cernosa A."/>
            <person name="Sun X."/>
            <person name="Gostincar C."/>
            <person name="Fang C."/>
            <person name="Gunde-Cimerman N."/>
            <person name="Song Z."/>
        </authorList>
    </citation>
    <scope>NUCLEOTIDE SEQUENCE</scope>
    <source>
        <strain evidence="14">EXF-9911</strain>
    </source>
</reference>
<keyword evidence="4" id="KW-0347">Helicase</keyword>
<dbReference type="Proteomes" id="UP000779574">
    <property type="component" value="Unassembled WGS sequence"/>
</dbReference>
<gene>
    <name evidence="14" type="ORF">KCU76_g15714</name>
</gene>
<evidence type="ECO:0000256" key="7">
    <source>
        <dbReference type="ARBA" id="ARBA00023254"/>
    </source>
</evidence>
<feature type="region of interest" description="Disordered" evidence="11">
    <location>
        <begin position="977"/>
        <end position="1011"/>
    </location>
</feature>
<dbReference type="OrthoDB" id="5575at2759"/>
<dbReference type="Pfam" id="PF02889">
    <property type="entry name" value="Sec63"/>
    <property type="match status" value="1"/>
</dbReference>
<dbReference type="SUPFAM" id="SSF158702">
    <property type="entry name" value="Sec63 N-terminal domain-like"/>
    <property type="match status" value="1"/>
</dbReference>
<dbReference type="SUPFAM" id="SSF46785">
    <property type="entry name" value="Winged helix' DNA-binding domain"/>
    <property type="match status" value="1"/>
</dbReference>
<dbReference type="InterPro" id="IPR001650">
    <property type="entry name" value="Helicase_C-like"/>
</dbReference>
<evidence type="ECO:0000259" key="13">
    <source>
        <dbReference type="PROSITE" id="PS51194"/>
    </source>
</evidence>
<sequence>MLPNRAYIKVQQVRPDATAKGPPIVQGIQLVPVQALPDRFQTIFPFAMFNAVQSGCFESIYESNDNCVFSSPTGSGKTVLFEIAICRMLRGWQNGTFKVVYMAPTKSLCSERARDWKAKFESLNLRCEEMTGDSDINSLHHVQRADIIVTTPEKWDSMTRKWKDHEKLVRLIKLLLVDEVHILNKDRGAALEVVVSRMKSIGSGTRLLALSATVPNSQDIATWLGRNSDTPDIPAVHKRFGEEFRPVELKRHVCGYQSTANAFGFDAILTKKLPDVIIKYSQAKPIMVFCFTRKSCAEAAKFLAEWWKTSTPRERYWPAPTDQIAVEDKGLQSTVTAGVAIHHAGLSQQDRTAVERAYLAGSLSVICCTSTLAVGVNLPCHMAIIKNTVGYEAGAIKEYSDLEIMQMIGRAGRPQFDTSALAVIMTKMQQVKHYEQLLSGQERLESCLHLNLVEHLNAEIGLGMVPDLCAAKKWLAGTFLKVRLEDNPAHYQINGDTPDRNLGARLERICESAISELRRLELIEQGLSFKCTEYGDAMARYYMNITTMELILSLPRKPKISEILTIISQAHEFREIRFRSGERLPYKELNGKNDIRFPFKIDLSAAAHKVSLIIQAVLGRVEHIAEQSNHRVQYSIDQSLIFQHVHRLIRCIVDCQNIDKDAVGMRNSLMLSRSLAARVWDDSPMVLQQIEQVGPVAVRKLVDAGITTMDGFSSTDPGRLELVLNKAPPFGMKMHRQVQTFPKLRISLEMSGQPVINHEHVAVKLKIDFGFLNDKTPIHYRNKPVFVIVLLGTSDGYRIDFFRLSAAKLQNINPITKTAYLTSPTQLIECFAACDDLAGTMQEAVLKPDIPLSAFQSIEDTTADVGRNNQATGPVDSVKSTLTRLQRSTDADEWDDGALNDDDFIGAEPKEDDFMDVDALDQPMFSLAKNGKSKNKTTIVDTVKALNEQRLENGNYACNHRCKDRKACKHKCCKEGLEKKPKPKKPKDGESSNTASKSKTTSTSSTKVQSKLELPIRRKVVSQPVEHLDLSQASASSKARVPTAATRLASLHSSTTRSNRIPTLGATSVMPMSPASSGHVARPRFYQSQNFLRSVEEETYNDSPSMESIVEVSGDADDDDKILSEEEDYLDKDEEMLDAALVGLEDSQNLQTLDEIIGSTQSPDMLDFGANYQENSDEPTLFVTPHPQRIDDFTGEFEDAVAIFDQNMDDDDSTLQTMVKRKRDEGVSSVYFSAKKARTDNDMELQSFEEQAQEEKGDEESVEDKEKREKEELRAWLAAELGDSVEMI</sequence>
<dbReference type="EC" id="5.6.2.4" evidence="9"/>
<dbReference type="InterPro" id="IPR052247">
    <property type="entry name" value="Meiotic_Crossover_Helicase"/>
</dbReference>
<dbReference type="PROSITE" id="PS51194">
    <property type="entry name" value="HELICASE_CTER"/>
    <property type="match status" value="1"/>
</dbReference>
<dbReference type="InterPro" id="IPR004179">
    <property type="entry name" value="Sec63-dom"/>
</dbReference>
<dbReference type="InterPro" id="IPR011545">
    <property type="entry name" value="DEAD/DEAH_box_helicase_dom"/>
</dbReference>
<dbReference type="Pfam" id="PF23445">
    <property type="entry name" value="WHD_SNRNP200"/>
    <property type="match status" value="1"/>
</dbReference>
<dbReference type="PANTHER" id="PTHR47835:SF3">
    <property type="entry name" value="HELICASE FOR MEIOSIS 1"/>
    <property type="match status" value="1"/>
</dbReference>
<dbReference type="Pfam" id="PF00270">
    <property type="entry name" value="DEAD"/>
    <property type="match status" value="1"/>
</dbReference>
<feature type="compositionally biased region" description="Low complexity" evidence="11">
    <location>
        <begin position="991"/>
        <end position="1011"/>
    </location>
</feature>
<accession>A0A9P8E4S8</accession>
<dbReference type="GO" id="GO:0051321">
    <property type="term" value="P:meiotic cell cycle"/>
    <property type="evidence" value="ECO:0007669"/>
    <property type="project" value="UniProtKB-KW"/>
</dbReference>
<comment type="catalytic activity">
    <reaction evidence="10">
        <text>ATP + H2O = ADP + phosphate + H(+)</text>
        <dbReference type="Rhea" id="RHEA:13065"/>
        <dbReference type="ChEBI" id="CHEBI:15377"/>
        <dbReference type="ChEBI" id="CHEBI:15378"/>
        <dbReference type="ChEBI" id="CHEBI:30616"/>
        <dbReference type="ChEBI" id="CHEBI:43474"/>
        <dbReference type="ChEBI" id="CHEBI:456216"/>
        <dbReference type="EC" id="5.6.2.4"/>
    </reaction>
</comment>
<dbReference type="PROSITE" id="PS51192">
    <property type="entry name" value="HELICASE_ATP_BIND_1"/>
    <property type="match status" value="1"/>
</dbReference>
<evidence type="ECO:0000256" key="11">
    <source>
        <dbReference type="SAM" id="MobiDB-lite"/>
    </source>
</evidence>
<evidence type="ECO:0000259" key="12">
    <source>
        <dbReference type="PROSITE" id="PS51192"/>
    </source>
</evidence>
<dbReference type="GO" id="GO:0005524">
    <property type="term" value="F:ATP binding"/>
    <property type="evidence" value="ECO:0007669"/>
    <property type="project" value="UniProtKB-KW"/>
</dbReference>
<comment type="similarity">
    <text evidence="1">Belongs to the helicase family. SKI2 subfamily.</text>
</comment>
<comment type="catalytic activity">
    <reaction evidence="8">
        <text>Couples ATP hydrolysis with the unwinding of duplex DNA by translocating in the 3'-5' direction.</text>
        <dbReference type="EC" id="5.6.2.4"/>
    </reaction>
</comment>
<feature type="region of interest" description="Disordered" evidence="11">
    <location>
        <begin position="1241"/>
        <end position="1271"/>
    </location>
</feature>
<dbReference type="EMBL" id="JAHFXF010001055">
    <property type="protein sequence ID" value="KAG9677666.1"/>
    <property type="molecule type" value="Genomic_DNA"/>
</dbReference>
<feature type="non-terminal residue" evidence="14">
    <location>
        <position position="1"/>
    </location>
</feature>
<evidence type="ECO:0000256" key="4">
    <source>
        <dbReference type="ARBA" id="ARBA00022806"/>
    </source>
</evidence>
<evidence type="ECO:0000256" key="9">
    <source>
        <dbReference type="ARBA" id="ARBA00034808"/>
    </source>
</evidence>
<evidence type="ECO:0000256" key="10">
    <source>
        <dbReference type="ARBA" id="ARBA00048988"/>
    </source>
</evidence>
<evidence type="ECO:0000256" key="8">
    <source>
        <dbReference type="ARBA" id="ARBA00034617"/>
    </source>
</evidence>
<dbReference type="SMART" id="SM00487">
    <property type="entry name" value="DEXDc"/>
    <property type="match status" value="1"/>
</dbReference>
<dbReference type="SMART" id="SM00490">
    <property type="entry name" value="HELICc"/>
    <property type="match status" value="1"/>
</dbReference>
<dbReference type="FunFam" id="1.10.10.10:FF:000012">
    <property type="entry name" value="U5 small nuclear ribonucleoprotein helicase"/>
    <property type="match status" value="1"/>
</dbReference>
<dbReference type="GO" id="GO:0016787">
    <property type="term" value="F:hydrolase activity"/>
    <property type="evidence" value="ECO:0007669"/>
    <property type="project" value="UniProtKB-KW"/>
</dbReference>
<feature type="region of interest" description="Disordered" evidence="11">
    <location>
        <begin position="1049"/>
        <end position="1080"/>
    </location>
</feature>
<keyword evidence="6" id="KW-0413">Isomerase</keyword>
<keyword evidence="5" id="KW-0067">ATP-binding</keyword>
<protein>
    <recommendedName>
        <fullName evidence="9">DNA 3'-5' helicase</fullName>
        <ecNumber evidence="9">5.6.2.4</ecNumber>
    </recommendedName>
</protein>
<dbReference type="InterPro" id="IPR057842">
    <property type="entry name" value="WH_MER3"/>
</dbReference>
<feature type="domain" description="Helicase C-terminal" evidence="13">
    <location>
        <begin position="272"/>
        <end position="460"/>
    </location>
</feature>
<proteinExistence type="inferred from homology"/>